<gene>
    <name evidence="2" type="ORF">EYF80_035952</name>
</gene>
<feature type="compositionally biased region" description="Basic and acidic residues" evidence="1">
    <location>
        <begin position="24"/>
        <end position="40"/>
    </location>
</feature>
<sequence length="246" mass="27141">MNRFSSVHWRIAGSVFRLRGVGRDLRRRESAESSEPRGLHEPGCLSTLNYRAGEDDPTVRRYRPRAAWGHGETVFLCSPSSSAPPFELSGLTPGGTRADASPPGLLPAAGSNRGRAARGARRPSELLLLHLLERLQVFPPVGQQLVRRLAARVRVALGLLPVRRVSLLFGPSQFIPGGFPFRWSRILRRTLLLLLLLLGGSDLLRRTRVLLNGTGFLPLGSRLVELRRARFRLADGLERGGGRGLR</sequence>
<reference evidence="2 3" key="1">
    <citation type="submission" date="2019-03" db="EMBL/GenBank/DDBJ databases">
        <title>First draft genome of Liparis tanakae, snailfish: a comprehensive survey of snailfish specific genes.</title>
        <authorList>
            <person name="Kim W."/>
            <person name="Song I."/>
            <person name="Jeong J.-H."/>
            <person name="Kim D."/>
            <person name="Kim S."/>
            <person name="Ryu S."/>
            <person name="Song J.Y."/>
            <person name="Lee S.K."/>
        </authorList>
    </citation>
    <scope>NUCLEOTIDE SEQUENCE [LARGE SCALE GENOMIC DNA]</scope>
    <source>
        <tissue evidence="2">Muscle</tissue>
    </source>
</reference>
<evidence type="ECO:0000313" key="2">
    <source>
        <dbReference type="EMBL" id="TNN53807.1"/>
    </source>
</evidence>
<comment type="caution">
    <text evidence="2">The sequence shown here is derived from an EMBL/GenBank/DDBJ whole genome shotgun (WGS) entry which is preliminary data.</text>
</comment>
<dbReference type="Proteomes" id="UP000314294">
    <property type="component" value="Unassembled WGS sequence"/>
</dbReference>
<organism evidence="2 3">
    <name type="scientific">Liparis tanakae</name>
    <name type="common">Tanaka's snailfish</name>
    <dbReference type="NCBI Taxonomy" id="230148"/>
    <lineage>
        <taxon>Eukaryota</taxon>
        <taxon>Metazoa</taxon>
        <taxon>Chordata</taxon>
        <taxon>Craniata</taxon>
        <taxon>Vertebrata</taxon>
        <taxon>Euteleostomi</taxon>
        <taxon>Actinopterygii</taxon>
        <taxon>Neopterygii</taxon>
        <taxon>Teleostei</taxon>
        <taxon>Neoteleostei</taxon>
        <taxon>Acanthomorphata</taxon>
        <taxon>Eupercaria</taxon>
        <taxon>Perciformes</taxon>
        <taxon>Cottioidei</taxon>
        <taxon>Cottales</taxon>
        <taxon>Liparidae</taxon>
        <taxon>Liparis</taxon>
    </lineage>
</organism>
<dbReference type="EMBL" id="SRLO01000504">
    <property type="protein sequence ID" value="TNN53807.1"/>
    <property type="molecule type" value="Genomic_DNA"/>
</dbReference>
<protein>
    <submittedName>
        <fullName evidence="2">Uncharacterized protein</fullName>
    </submittedName>
</protein>
<proteinExistence type="predicted"/>
<dbReference type="AlphaFoldDB" id="A0A4Z2GJX5"/>
<feature type="region of interest" description="Disordered" evidence="1">
    <location>
        <begin position="24"/>
        <end position="51"/>
    </location>
</feature>
<evidence type="ECO:0000256" key="1">
    <source>
        <dbReference type="SAM" id="MobiDB-lite"/>
    </source>
</evidence>
<name>A0A4Z2GJX5_9TELE</name>
<evidence type="ECO:0000313" key="3">
    <source>
        <dbReference type="Proteomes" id="UP000314294"/>
    </source>
</evidence>
<feature type="region of interest" description="Disordered" evidence="1">
    <location>
        <begin position="86"/>
        <end position="117"/>
    </location>
</feature>
<keyword evidence="3" id="KW-1185">Reference proteome</keyword>
<accession>A0A4Z2GJX5</accession>